<dbReference type="GO" id="GO:0006545">
    <property type="term" value="P:glycine biosynthetic process"/>
    <property type="evidence" value="ECO:0007669"/>
    <property type="project" value="TreeGrafter"/>
</dbReference>
<feature type="domain" description="Aromatic amino acid beta-eliminating lyase/threonine aldolase" evidence="6">
    <location>
        <begin position="68"/>
        <end position="360"/>
    </location>
</feature>
<reference evidence="7 8" key="1">
    <citation type="journal article" date="2013" name="BMC Genomics">
        <title>The genome and transcriptome of the pine saprophyte Ophiostoma piceae, and a comparison with the bark beetle-associated pine pathogen Grosmannia clavigera.</title>
        <authorList>
            <person name="Haridas S."/>
            <person name="Wang Y."/>
            <person name="Lim L."/>
            <person name="Massoumi Alamouti S."/>
            <person name="Jackman S."/>
            <person name="Docking R."/>
            <person name="Robertson G."/>
            <person name="Birol I."/>
            <person name="Bohlmann J."/>
            <person name="Breuil C."/>
        </authorList>
    </citation>
    <scope>NUCLEOTIDE SEQUENCE [LARGE SCALE GENOMIC DNA]</scope>
    <source>
        <strain evidence="7 8">UAMH 11346</strain>
    </source>
</reference>
<dbReference type="InterPro" id="IPR015424">
    <property type="entry name" value="PyrdxlP-dep_Trfase"/>
</dbReference>
<dbReference type="GO" id="GO:0006567">
    <property type="term" value="P:L-threonine catabolic process"/>
    <property type="evidence" value="ECO:0007669"/>
    <property type="project" value="TreeGrafter"/>
</dbReference>
<evidence type="ECO:0000313" key="7">
    <source>
        <dbReference type="EMBL" id="EPE04733.1"/>
    </source>
</evidence>
<gene>
    <name evidence="7" type="ORF">F503_06282</name>
</gene>
<evidence type="ECO:0000313" key="8">
    <source>
        <dbReference type="Proteomes" id="UP000016923"/>
    </source>
</evidence>
<protein>
    <submittedName>
        <fullName evidence="7">Threonine aldolase</fullName>
    </submittedName>
</protein>
<sequence>MIRASAIRGMCRCRPATHPAVKGALERTPTCRLIRSGTDHHPRLFSSTRTMAAPATRWVGSAGAGGRDLRSDVMTTPTANMLAAIQNCTLLDDVFREDRTTLDLEAHCAKLAGKEAGLLVLSGTMGNQIALRSLLTQPPQAVLCDQRSHIFKYEAGGVSALTGAMLQTVIPSNGIYLTLADVEANAVLSDDVHACPTRVISLENTINGVIMPLAEVRRIADFARKNGIKMHCDGARLWEAAAAGAGRLDEFAACFDTLSLCFSKGLGAPIGSVIVGPADVIKHSTWIRKSLGGGLRQAGVVAAPARVAVDETFGTDPSGADGILRHTHTLAKEIAKLWTDAGGRLLYPVDTNMVWVDLAASGVAPGVLDKLTEEEGLRMFGNRMVIHYQIYENREQVVPQLQRVFSKALASAPKEVDTTPTALNDSKAIGSQQSQYPKK</sequence>
<dbReference type="NCBIfam" id="NF041359">
    <property type="entry name" value="GntG_guanitoxin"/>
    <property type="match status" value="1"/>
</dbReference>
<dbReference type="GO" id="GO:0008732">
    <property type="term" value="F:L-allo-threonine aldolase activity"/>
    <property type="evidence" value="ECO:0007669"/>
    <property type="project" value="TreeGrafter"/>
</dbReference>
<evidence type="ECO:0000259" key="6">
    <source>
        <dbReference type="Pfam" id="PF01212"/>
    </source>
</evidence>
<dbReference type="STRING" id="1262450.S3CEM1"/>
<dbReference type="InterPro" id="IPR001597">
    <property type="entry name" value="ArAA_b-elim_lyase/Thr_aldolase"/>
</dbReference>
<keyword evidence="4" id="KW-0456">Lyase</keyword>
<feature type="region of interest" description="Disordered" evidence="5">
    <location>
        <begin position="412"/>
        <end position="439"/>
    </location>
</feature>
<name>S3CEM1_OPHP1</name>
<dbReference type="PANTHER" id="PTHR48097:SF9">
    <property type="entry name" value="L-THREONINE ALDOLASE"/>
    <property type="match status" value="1"/>
</dbReference>
<evidence type="ECO:0000256" key="2">
    <source>
        <dbReference type="ARBA" id="ARBA00006966"/>
    </source>
</evidence>
<dbReference type="SUPFAM" id="SSF53383">
    <property type="entry name" value="PLP-dependent transferases"/>
    <property type="match status" value="1"/>
</dbReference>
<dbReference type="FunFam" id="3.40.640.10:FF:000030">
    <property type="entry name" value="Low-specificity L-threonine aldolase"/>
    <property type="match status" value="1"/>
</dbReference>
<dbReference type="eggNOG" id="KOG1368">
    <property type="taxonomic scope" value="Eukaryota"/>
</dbReference>
<dbReference type="OMA" id="VQTNIVI"/>
<comment type="similarity">
    <text evidence="2">Belongs to the threonine aldolase family.</text>
</comment>
<evidence type="ECO:0000256" key="1">
    <source>
        <dbReference type="ARBA" id="ARBA00001933"/>
    </source>
</evidence>
<dbReference type="GO" id="GO:0005829">
    <property type="term" value="C:cytosol"/>
    <property type="evidence" value="ECO:0007669"/>
    <property type="project" value="TreeGrafter"/>
</dbReference>
<dbReference type="Gene3D" id="3.40.640.10">
    <property type="entry name" value="Type I PLP-dependent aspartate aminotransferase-like (Major domain)"/>
    <property type="match status" value="1"/>
</dbReference>
<dbReference type="Pfam" id="PF01212">
    <property type="entry name" value="Beta_elim_lyase"/>
    <property type="match status" value="1"/>
</dbReference>
<evidence type="ECO:0000256" key="4">
    <source>
        <dbReference type="ARBA" id="ARBA00023239"/>
    </source>
</evidence>
<dbReference type="Proteomes" id="UP000016923">
    <property type="component" value="Unassembled WGS sequence"/>
</dbReference>
<proteinExistence type="inferred from homology"/>
<dbReference type="VEuPathDB" id="FungiDB:F503_06282"/>
<feature type="compositionally biased region" description="Polar residues" evidence="5">
    <location>
        <begin position="418"/>
        <end position="439"/>
    </location>
</feature>
<organism evidence="7 8">
    <name type="scientific">Ophiostoma piceae (strain UAMH 11346)</name>
    <name type="common">Sap stain fungus</name>
    <dbReference type="NCBI Taxonomy" id="1262450"/>
    <lineage>
        <taxon>Eukaryota</taxon>
        <taxon>Fungi</taxon>
        <taxon>Dikarya</taxon>
        <taxon>Ascomycota</taxon>
        <taxon>Pezizomycotina</taxon>
        <taxon>Sordariomycetes</taxon>
        <taxon>Sordariomycetidae</taxon>
        <taxon>Ophiostomatales</taxon>
        <taxon>Ophiostomataceae</taxon>
        <taxon>Ophiostoma</taxon>
    </lineage>
</organism>
<dbReference type="Gene3D" id="3.90.1150.10">
    <property type="entry name" value="Aspartate Aminotransferase, domain 1"/>
    <property type="match status" value="1"/>
</dbReference>
<dbReference type="OrthoDB" id="10261951at2759"/>
<accession>S3CEM1</accession>
<dbReference type="InterPro" id="IPR015422">
    <property type="entry name" value="PyrdxlP-dep_Trfase_small"/>
</dbReference>
<dbReference type="InterPro" id="IPR015421">
    <property type="entry name" value="PyrdxlP-dep_Trfase_major"/>
</dbReference>
<comment type="cofactor">
    <cofactor evidence="1">
        <name>pyridoxal 5'-phosphate</name>
        <dbReference type="ChEBI" id="CHEBI:597326"/>
    </cofactor>
</comment>
<keyword evidence="3" id="KW-0663">Pyridoxal phosphate</keyword>
<dbReference type="InterPro" id="IPR023603">
    <property type="entry name" value="Low_specificity_L-TA-like"/>
</dbReference>
<evidence type="ECO:0000256" key="5">
    <source>
        <dbReference type="SAM" id="MobiDB-lite"/>
    </source>
</evidence>
<evidence type="ECO:0000256" key="3">
    <source>
        <dbReference type="ARBA" id="ARBA00022898"/>
    </source>
</evidence>
<dbReference type="HOGENOM" id="CLU_029381_1_0_1"/>
<dbReference type="EMBL" id="KE148159">
    <property type="protein sequence ID" value="EPE04733.1"/>
    <property type="molecule type" value="Genomic_DNA"/>
</dbReference>
<dbReference type="AlphaFoldDB" id="S3CEM1"/>
<dbReference type="PANTHER" id="PTHR48097">
    <property type="entry name" value="L-THREONINE ALDOLASE-RELATED"/>
    <property type="match status" value="1"/>
</dbReference>
<keyword evidence="8" id="KW-1185">Reference proteome</keyword>